<evidence type="ECO:0000313" key="2">
    <source>
        <dbReference type="EMBL" id="OLQ05024.1"/>
    </source>
</evidence>
<gene>
    <name evidence="2" type="ORF">AK812_SmicGene11862</name>
</gene>
<proteinExistence type="predicted"/>
<protein>
    <submittedName>
        <fullName evidence="2">Uncharacterized protein</fullName>
    </submittedName>
</protein>
<dbReference type="Proteomes" id="UP000186817">
    <property type="component" value="Unassembled WGS sequence"/>
</dbReference>
<organism evidence="2 3">
    <name type="scientific">Symbiodinium microadriaticum</name>
    <name type="common">Dinoflagellate</name>
    <name type="synonym">Zooxanthella microadriatica</name>
    <dbReference type="NCBI Taxonomy" id="2951"/>
    <lineage>
        <taxon>Eukaryota</taxon>
        <taxon>Sar</taxon>
        <taxon>Alveolata</taxon>
        <taxon>Dinophyceae</taxon>
        <taxon>Suessiales</taxon>
        <taxon>Symbiodiniaceae</taxon>
        <taxon>Symbiodinium</taxon>
    </lineage>
</organism>
<feature type="region of interest" description="Disordered" evidence="1">
    <location>
        <begin position="60"/>
        <end position="81"/>
    </location>
</feature>
<reference evidence="2 3" key="1">
    <citation type="submission" date="2016-02" db="EMBL/GenBank/DDBJ databases">
        <title>Genome analysis of coral dinoflagellate symbionts highlights evolutionary adaptations to a symbiotic lifestyle.</title>
        <authorList>
            <person name="Aranda M."/>
            <person name="Li Y."/>
            <person name="Liew Y.J."/>
            <person name="Baumgarten S."/>
            <person name="Simakov O."/>
            <person name="Wilson M."/>
            <person name="Piel J."/>
            <person name="Ashoor H."/>
            <person name="Bougouffa S."/>
            <person name="Bajic V.B."/>
            <person name="Ryu T."/>
            <person name="Ravasi T."/>
            <person name="Bayer T."/>
            <person name="Micklem G."/>
            <person name="Kim H."/>
            <person name="Bhak J."/>
            <person name="Lajeunesse T.C."/>
            <person name="Voolstra C.R."/>
        </authorList>
    </citation>
    <scope>NUCLEOTIDE SEQUENCE [LARGE SCALE GENOMIC DNA]</scope>
    <source>
        <strain evidence="2 3">CCMP2467</strain>
    </source>
</reference>
<evidence type="ECO:0000256" key="1">
    <source>
        <dbReference type="SAM" id="MobiDB-lite"/>
    </source>
</evidence>
<feature type="compositionally biased region" description="Acidic residues" evidence="1">
    <location>
        <begin position="68"/>
        <end position="81"/>
    </location>
</feature>
<name>A0A1Q9EC61_SYMMI</name>
<keyword evidence="3" id="KW-1185">Reference proteome</keyword>
<dbReference type="AlphaFoldDB" id="A0A1Q9EC61"/>
<dbReference type="EMBL" id="LSRX01000196">
    <property type="protein sequence ID" value="OLQ05024.1"/>
    <property type="molecule type" value="Genomic_DNA"/>
</dbReference>
<dbReference type="OrthoDB" id="410817at2759"/>
<sequence length="81" mass="9207">MEFVTGVDEALYETLLPVAHRKQVADINFVTYRPRAGGRSKEFAAFKRSFIYLPCPEPEALSRKNAEQEEEEEAVEGGEEE</sequence>
<accession>A0A1Q9EC61</accession>
<evidence type="ECO:0000313" key="3">
    <source>
        <dbReference type="Proteomes" id="UP000186817"/>
    </source>
</evidence>
<comment type="caution">
    <text evidence="2">The sequence shown here is derived from an EMBL/GenBank/DDBJ whole genome shotgun (WGS) entry which is preliminary data.</text>
</comment>